<sequence length="195" mass="22371">MSKFINSFKHVPLLLFRLNSGKSIKLREYSARRSRSFDVLSEAGTVKAKALTPSTYEAPNGASMRPLGEFQTALVENFKGSNVTVYAVPEGTQLPDDLILVHEHTDHYSLQPAVDMPLSELNEKITAFLRTHGTTYSRDEWLATFQQDEPAYPEWVWSEEYQMHYYYDDKGNCVWETEVHQQQTGKSSKGKTKKR</sequence>
<proteinExistence type="predicted"/>
<dbReference type="Pfam" id="PF18648">
    <property type="entry name" value="ADPRTs_Tse2"/>
    <property type="match status" value="1"/>
</dbReference>
<reference evidence="2" key="1">
    <citation type="journal article" date="2021" name="IMA Fungus">
        <title>Genomic characterization of three marine fungi, including Emericellopsis atlantica sp. nov. with signatures of a generalist lifestyle and marine biomass degradation.</title>
        <authorList>
            <person name="Hagestad O.C."/>
            <person name="Hou L."/>
            <person name="Andersen J.H."/>
            <person name="Hansen E.H."/>
            <person name="Altermark B."/>
            <person name="Li C."/>
            <person name="Kuhnert E."/>
            <person name="Cox R.J."/>
            <person name="Crous P.W."/>
            <person name="Spatafora J.W."/>
            <person name="Lail K."/>
            <person name="Amirebrahimi M."/>
            <person name="Lipzen A."/>
            <person name="Pangilinan J."/>
            <person name="Andreopoulos W."/>
            <person name="Hayes R.D."/>
            <person name="Ng V."/>
            <person name="Grigoriev I.V."/>
            <person name="Jackson S.A."/>
            <person name="Sutton T.D.S."/>
            <person name="Dobson A.D.W."/>
            <person name="Rama T."/>
        </authorList>
    </citation>
    <scope>NUCLEOTIDE SEQUENCE</scope>
    <source>
        <strain evidence="2">TS7</strain>
    </source>
</reference>
<name>A0A9P8CMQ1_9HYPO</name>
<gene>
    <name evidence="2" type="ORF">F5Z01DRAFT_222722</name>
</gene>
<dbReference type="AlphaFoldDB" id="A0A9P8CMQ1"/>
<evidence type="ECO:0000259" key="1">
    <source>
        <dbReference type="Pfam" id="PF18648"/>
    </source>
</evidence>
<feature type="domain" description="Tse2 ADP-ribosyltransferase toxin" evidence="1">
    <location>
        <begin position="15"/>
        <end position="141"/>
    </location>
</feature>
<dbReference type="Proteomes" id="UP000887229">
    <property type="component" value="Unassembled WGS sequence"/>
</dbReference>
<organism evidence="2 3">
    <name type="scientific">Emericellopsis atlantica</name>
    <dbReference type="NCBI Taxonomy" id="2614577"/>
    <lineage>
        <taxon>Eukaryota</taxon>
        <taxon>Fungi</taxon>
        <taxon>Dikarya</taxon>
        <taxon>Ascomycota</taxon>
        <taxon>Pezizomycotina</taxon>
        <taxon>Sordariomycetes</taxon>
        <taxon>Hypocreomycetidae</taxon>
        <taxon>Hypocreales</taxon>
        <taxon>Bionectriaceae</taxon>
        <taxon>Emericellopsis</taxon>
    </lineage>
</organism>
<keyword evidence="3" id="KW-1185">Reference proteome</keyword>
<protein>
    <recommendedName>
        <fullName evidence="1">Tse2 ADP-ribosyltransferase toxin domain-containing protein</fullName>
    </recommendedName>
</protein>
<dbReference type="OrthoDB" id="10266325at2759"/>
<dbReference type="InterPro" id="IPR041018">
    <property type="entry name" value="ADPRTs_Tse2"/>
</dbReference>
<accession>A0A9P8CMQ1</accession>
<comment type="caution">
    <text evidence="2">The sequence shown here is derived from an EMBL/GenBank/DDBJ whole genome shotgun (WGS) entry which is preliminary data.</text>
</comment>
<dbReference type="RefSeq" id="XP_046116612.1">
    <property type="nucleotide sequence ID" value="XM_046258235.1"/>
</dbReference>
<dbReference type="EMBL" id="MU251261">
    <property type="protein sequence ID" value="KAG9252688.1"/>
    <property type="molecule type" value="Genomic_DNA"/>
</dbReference>
<dbReference type="GeneID" id="70289138"/>
<evidence type="ECO:0000313" key="3">
    <source>
        <dbReference type="Proteomes" id="UP000887229"/>
    </source>
</evidence>
<evidence type="ECO:0000313" key="2">
    <source>
        <dbReference type="EMBL" id="KAG9252688.1"/>
    </source>
</evidence>